<dbReference type="InterPro" id="IPR008990">
    <property type="entry name" value="Elect_transpt_acc-like_dom_sf"/>
</dbReference>
<dbReference type="Gene3D" id="2.30.30.50">
    <property type="match status" value="1"/>
</dbReference>
<reference evidence="2" key="1">
    <citation type="submission" date="2022-08" db="EMBL/GenBank/DDBJ databases">
        <title>Microvirga terrae sp. nov., isolated from soil.</title>
        <authorList>
            <person name="Kim K.H."/>
            <person name="Seo Y.L."/>
            <person name="Kim J.M."/>
            <person name="Lee J.K."/>
            <person name="Han D.M."/>
            <person name="Jeon C.O."/>
        </authorList>
    </citation>
    <scope>NUCLEOTIDE SEQUENCE</scope>
    <source>
        <strain evidence="2">R24</strain>
        <plasmid evidence="2">pR24_1</plasmid>
    </source>
</reference>
<dbReference type="InterPro" id="IPR024690">
    <property type="entry name" value="CN_hydtase_beta_dom_C"/>
</dbReference>
<keyword evidence="2" id="KW-0614">Plasmid</keyword>
<geneLocation type="plasmid" evidence="2 3">
    <name>pR24_1</name>
</geneLocation>
<dbReference type="Proteomes" id="UP001017257">
    <property type="component" value="Plasmid pR24_1"/>
</dbReference>
<dbReference type="SUPFAM" id="SSF50090">
    <property type="entry name" value="Electron transport accessory proteins"/>
    <property type="match status" value="1"/>
</dbReference>
<proteinExistence type="predicted"/>
<name>A0ABY5RZV4_9HYPH</name>
<accession>A0ABY5RZV4</accession>
<dbReference type="RefSeq" id="WP_173945904.1">
    <property type="nucleotide sequence ID" value="NZ_CP102846.1"/>
</dbReference>
<evidence type="ECO:0000313" key="3">
    <source>
        <dbReference type="Proteomes" id="UP001017257"/>
    </source>
</evidence>
<keyword evidence="3" id="KW-1185">Reference proteome</keyword>
<feature type="domain" description="Nitrile hydratase beta subunit" evidence="1">
    <location>
        <begin position="22"/>
        <end position="113"/>
    </location>
</feature>
<evidence type="ECO:0000259" key="1">
    <source>
        <dbReference type="Pfam" id="PF02211"/>
    </source>
</evidence>
<dbReference type="EMBL" id="CP102846">
    <property type="protein sequence ID" value="UVF22538.1"/>
    <property type="molecule type" value="Genomic_DNA"/>
</dbReference>
<organism evidence="2 3">
    <name type="scientific">Microvirga terrae</name>
    <dbReference type="NCBI Taxonomy" id="2740529"/>
    <lineage>
        <taxon>Bacteria</taxon>
        <taxon>Pseudomonadati</taxon>
        <taxon>Pseudomonadota</taxon>
        <taxon>Alphaproteobacteria</taxon>
        <taxon>Hyphomicrobiales</taxon>
        <taxon>Methylobacteriaceae</taxon>
        <taxon>Microvirga</taxon>
    </lineage>
</organism>
<dbReference type="Pfam" id="PF02211">
    <property type="entry name" value="NHase_beta_C"/>
    <property type="match status" value="1"/>
</dbReference>
<sequence length="115" mass="12822">MNELSQNDLSKSEQPVAALGEIPAFGPGDQVRILTRSPIGHYRVPSYLRGQRATVLSVVRPRAIDNEEEGYGKNAGWKGYYYRIAVPMASIWSSYNGSSSDRLQIDIFETWLAGE</sequence>
<protein>
    <submittedName>
        <fullName evidence="2">Nitrile hydratase subunit beta</fullName>
    </submittedName>
</protein>
<gene>
    <name evidence="2" type="ORF">HPT29_025670</name>
</gene>
<evidence type="ECO:0000313" key="2">
    <source>
        <dbReference type="EMBL" id="UVF22538.1"/>
    </source>
</evidence>